<sequence>MRRLAGEVLRGLRGVLWYLRELTGESGYERYLEHQQRAHPGEPTMGRREFERWRAEQSARPGARCC</sequence>
<accession>A0ABP9PF84</accession>
<evidence type="ECO:0000313" key="1">
    <source>
        <dbReference type="EMBL" id="GAA5145218.1"/>
    </source>
</evidence>
<evidence type="ECO:0000313" key="2">
    <source>
        <dbReference type="Proteomes" id="UP001428817"/>
    </source>
</evidence>
<organism evidence="1 2">
    <name type="scientific">Pseudonocardia eucalypti</name>
    <dbReference type="NCBI Taxonomy" id="648755"/>
    <lineage>
        <taxon>Bacteria</taxon>
        <taxon>Bacillati</taxon>
        <taxon>Actinomycetota</taxon>
        <taxon>Actinomycetes</taxon>
        <taxon>Pseudonocardiales</taxon>
        <taxon>Pseudonocardiaceae</taxon>
        <taxon>Pseudonocardia</taxon>
    </lineage>
</organism>
<reference evidence="2" key="1">
    <citation type="journal article" date="2019" name="Int. J. Syst. Evol. Microbiol.">
        <title>The Global Catalogue of Microorganisms (GCM) 10K type strain sequencing project: providing services to taxonomists for standard genome sequencing and annotation.</title>
        <authorList>
            <consortium name="The Broad Institute Genomics Platform"/>
            <consortium name="The Broad Institute Genome Sequencing Center for Infectious Disease"/>
            <person name="Wu L."/>
            <person name="Ma J."/>
        </authorList>
    </citation>
    <scope>NUCLEOTIDE SEQUENCE [LARGE SCALE GENOMIC DNA]</scope>
    <source>
        <strain evidence="2">JCM 18303</strain>
    </source>
</reference>
<dbReference type="InterPro" id="IPR007423">
    <property type="entry name" value="Sel_put"/>
</dbReference>
<dbReference type="Proteomes" id="UP001428817">
    <property type="component" value="Unassembled WGS sequence"/>
</dbReference>
<name>A0ABP9PF84_9PSEU</name>
<dbReference type="RefSeq" id="WP_345702470.1">
    <property type="nucleotide sequence ID" value="NZ_BAABJP010000001.1"/>
</dbReference>
<keyword evidence="2" id="KW-1185">Reference proteome</keyword>
<gene>
    <name evidence="1" type="ORF">GCM10023321_02770</name>
</gene>
<dbReference type="Pfam" id="PF04328">
    <property type="entry name" value="Sel_put"/>
    <property type="match status" value="1"/>
</dbReference>
<dbReference type="EMBL" id="BAABJP010000001">
    <property type="protein sequence ID" value="GAA5145218.1"/>
    <property type="molecule type" value="Genomic_DNA"/>
</dbReference>
<comment type="caution">
    <text evidence="1">The sequence shown here is derived from an EMBL/GenBank/DDBJ whole genome shotgun (WGS) entry which is preliminary data.</text>
</comment>
<proteinExistence type="predicted"/>
<protein>
    <submittedName>
        <fullName evidence="1">YbdD/YjiX family protein</fullName>
    </submittedName>
</protein>